<comment type="caution">
    <text evidence="1">The sequence shown here is derived from an EMBL/GenBank/DDBJ whole genome shotgun (WGS) entry which is preliminary data.</text>
</comment>
<dbReference type="Proteomes" id="UP000287651">
    <property type="component" value="Unassembled WGS sequence"/>
</dbReference>
<protein>
    <submittedName>
        <fullName evidence="1">Uncharacterized protein</fullName>
    </submittedName>
</protein>
<dbReference type="EMBL" id="AMZH03002969">
    <property type="protein sequence ID" value="RRT73832.1"/>
    <property type="molecule type" value="Genomic_DNA"/>
</dbReference>
<evidence type="ECO:0000313" key="2">
    <source>
        <dbReference type="Proteomes" id="UP000287651"/>
    </source>
</evidence>
<evidence type="ECO:0000313" key="1">
    <source>
        <dbReference type="EMBL" id="RRT73832.1"/>
    </source>
</evidence>
<accession>A0A427AC99</accession>
<reference evidence="1 2" key="1">
    <citation type="journal article" date="2014" name="Agronomy (Basel)">
        <title>A Draft Genome Sequence for Ensete ventricosum, the Drought-Tolerant Tree Against Hunger.</title>
        <authorList>
            <person name="Harrison J."/>
            <person name="Moore K.A."/>
            <person name="Paszkiewicz K."/>
            <person name="Jones T."/>
            <person name="Grant M."/>
            <person name="Ambacheew D."/>
            <person name="Muzemil S."/>
            <person name="Studholme D.J."/>
        </authorList>
    </citation>
    <scope>NUCLEOTIDE SEQUENCE [LARGE SCALE GENOMIC DNA]</scope>
</reference>
<name>A0A427AC99_ENSVE</name>
<organism evidence="1 2">
    <name type="scientific">Ensete ventricosum</name>
    <name type="common">Abyssinian banana</name>
    <name type="synonym">Musa ensete</name>
    <dbReference type="NCBI Taxonomy" id="4639"/>
    <lineage>
        <taxon>Eukaryota</taxon>
        <taxon>Viridiplantae</taxon>
        <taxon>Streptophyta</taxon>
        <taxon>Embryophyta</taxon>
        <taxon>Tracheophyta</taxon>
        <taxon>Spermatophyta</taxon>
        <taxon>Magnoliopsida</taxon>
        <taxon>Liliopsida</taxon>
        <taxon>Zingiberales</taxon>
        <taxon>Musaceae</taxon>
        <taxon>Ensete</taxon>
    </lineage>
</organism>
<gene>
    <name evidence="1" type="ORF">B296_00010212</name>
</gene>
<dbReference type="AlphaFoldDB" id="A0A427AC99"/>
<sequence length="92" mass="10279">MLAATEGEKGEVEEAATVVTRVEQQDRVATEVAIDAKRSIIDSSAKKAIRPKPMHDLCRTRARAKDEPFQVLYMSTARRDTEYPFRIAVGPC</sequence>
<proteinExistence type="predicted"/>